<evidence type="ECO:0000256" key="6">
    <source>
        <dbReference type="ARBA" id="ARBA00022737"/>
    </source>
</evidence>
<comment type="subcellular location">
    <subcellularLocation>
        <location evidence="1">Cell membrane</location>
        <topology evidence="1">Single-pass type I membrane protein</topology>
    </subcellularLocation>
</comment>
<evidence type="ECO:0000256" key="9">
    <source>
        <dbReference type="ARBA" id="ARBA00023170"/>
    </source>
</evidence>
<keyword evidence="4" id="KW-0433">Leucine-rich repeat</keyword>
<dbReference type="PRINTS" id="PR00019">
    <property type="entry name" value="LEURICHRPT"/>
</dbReference>
<dbReference type="FunFam" id="3.80.10.10:FF:000111">
    <property type="entry name" value="LRR receptor-like serine/threonine-protein kinase ERECTA"/>
    <property type="match status" value="1"/>
</dbReference>
<dbReference type="Pfam" id="PF13855">
    <property type="entry name" value="LRR_8"/>
    <property type="match status" value="1"/>
</dbReference>
<evidence type="ECO:0000256" key="7">
    <source>
        <dbReference type="ARBA" id="ARBA00022989"/>
    </source>
</evidence>
<dbReference type="InterPro" id="IPR001611">
    <property type="entry name" value="Leu-rich_rpt"/>
</dbReference>
<dbReference type="SUPFAM" id="SSF52058">
    <property type="entry name" value="L domain-like"/>
    <property type="match status" value="1"/>
</dbReference>
<evidence type="ECO:0000256" key="3">
    <source>
        <dbReference type="ARBA" id="ARBA00022475"/>
    </source>
</evidence>
<dbReference type="GO" id="GO:0005886">
    <property type="term" value="C:plasma membrane"/>
    <property type="evidence" value="ECO:0007669"/>
    <property type="project" value="UniProtKB-SubCell"/>
</dbReference>
<keyword evidence="7" id="KW-1133">Transmembrane helix</keyword>
<evidence type="ECO:0000313" key="12">
    <source>
        <dbReference type="EMBL" id="JAU91974.1"/>
    </source>
</evidence>
<evidence type="ECO:0000256" key="2">
    <source>
        <dbReference type="ARBA" id="ARBA00009592"/>
    </source>
</evidence>
<keyword evidence="3" id="KW-1003">Cell membrane</keyword>
<evidence type="ECO:0000256" key="4">
    <source>
        <dbReference type="ARBA" id="ARBA00022614"/>
    </source>
</evidence>
<reference evidence="12" key="1">
    <citation type="submission" date="2016-07" db="EMBL/GenBank/DDBJ databases">
        <title>De novo transcriptome assembly of four accessions of the metal hyperaccumulator plant Noccaea caerulescens.</title>
        <authorList>
            <person name="Blande D."/>
            <person name="Halimaa P."/>
            <person name="Tervahauta A.I."/>
            <person name="Aarts M.G."/>
            <person name="Karenlampi S.O."/>
        </authorList>
    </citation>
    <scope>NUCLEOTIDE SEQUENCE</scope>
</reference>
<dbReference type="PANTHER" id="PTHR27004">
    <property type="entry name" value="RECEPTOR-LIKE PROTEIN 12 ISOFORM X1"/>
    <property type="match status" value="1"/>
</dbReference>
<feature type="compositionally biased region" description="Acidic residues" evidence="11">
    <location>
        <begin position="159"/>
        <end position="168"/>
    </location>
</feature>
<keyword evidence="8" id="KW-0472">Membrane</keyword>
<keyword evidence="6" id="KW-0677">Repeat</keyword>
<keyword evidence="5" id="KW-0812">Transmembrane</keyword>
<evidence type="ECO:0000256" key="10">
    <source>
        <dbReference type="ARBA" id="ARBA00023180"/>
    </source>
</evidence>
<dbReference type="Gene3D" id="3.80.10.10">
    <property type="entry name" value="Ribonuclease Inhibitor"/>
    <property type="match status" value="1"/>
</dbReference>
<organism evidence="12">
    <name type="scientific">Noccaea caerulescens</name>
    <name type="common">Alpine penny-cress</name>
    <name type="synonym">Thlaspi caerulescens</name>
    <dbReference type="NCBI Taxonomy" id="107243"/>
    <lineage>
        <taxon>Eukaryota</taxon>
        <taxon>Viridiplantae</taxon>
        <taxon>Streptophyta</taxon>
        <taxon>Embryophyta</taxon>
        <taxon>Tracheophyta</taxon>
        <taxon>Spermatophyta</taxon>
        <taxon>Magnoliopsida</taxon>
        <taxon>eudicotyledons</taxon>
        <taxon>Gunneridae</taxon>
        <taxon>Pentapetalae</taxon>
        <taxon>rosids</taxon>
        <taxon>malvids</taxon>
        <taxon>Brassicales</taxon>
        <taxon>Brassicaceae</taxon>
        <taxon>Coluteocarpeae</taxon>
        <taxon>Noccaea</taxon>
    </lineage>
</organism>
<dbReference type="Pfam" id="PF00560">
    <property type="entry name" value="LRR_1"/>
    <property type="match status" value="1"/>
</dbReference>
<evidence type="ECO:0000256" key="1">
    <source>
        <dbReference type="ARBA" id="ARBA00004251"/>
    </source>
</evidence>
<dbReference type="InterPro" id="IPR032675">
    <property type="entry name" value="LRR_dom_sf"/>
</dbReference>
<feature type="region of interest" description="Disordered" evidence="11">
    <location>
        <begin position="144"/>
        <end position="180"/>
    </location>
</feature>
<comment type="similarity">
    <text evidence="2">Belongs to the RLP family.</text>
</comment>
<dbReference type="PANTHER" id="PTHR27004:SF209">
    <property type="entry name" value="RECEPTOR LIKE PROTEIN 22"/>
    <property type="match status" value="1"/>
</dbReference>
<dbReference type="EMBL" id="GEVM01013964">
    <property type="protein sequence ID" value="JAU91974.1"/>
    <property type="molecule type" value="Transcribed_RNA"/>
</dbReference>
<protein>
    <submittedName>
        <fullName evidence="12">Receptor-like protein 12</fullName>
    </submittedName>
</protein>
<name>A0A1J3JHK9_NOCCA</name>
<sequence length="180" mass="20273">MGDYIYPDRFIYQYTLDLQYKGLYMEQGKLVTFYAAIDFSGNKLEGEIPESIGFSKTLIALNLSNNSFKGHIPMSIANLTELESLDLSGNKLSREIPKEIGRLSFLAYIDVSDNQLTGEIPQGTQIIGQPKSSFEGNPGLCGLPLEESCLSSNTQDPKQEEEEEEEEILTWKQRRTYIQG</sequence>
<dbReference type="AlphaFoldDB" id="A0A1J3JHK9"/>
<gene>
    <name evidence="12" type="ORF">MP_TR22297_c10_g1_i1_g.64401</name>
</gene>
<evidence type="ECO:0000256" key="11">
    <source>
        <dbReference type="SAM" id="MobiDB-lite"/>
    </source>
</evidence>
<keyword evidence="9 12" id="KW-0675">Receptor</keyword>
<keyword evidence="10" id="KW-0325">Glycoprotein</keyword>
<evidence type="ECO:0000256" key="5">
    <source>
        <dbReference type="ARBA" id="ARBA00022692"/>
    </source>
</evidence>
<accession>A0A1J3JHK9</accession>
<proteinExistence type="inferred from homology"/>
<evidence type="ECO:0000256" key="8">
    <source>
        <dbReference type="ARBA" id="ARBA00023136"/>
    </source>
</evidence>